<protein>
    <submittedName>
        <fullName evidence="1">Ciliary dynein heavy chain_ putative</fullName>
    </submittedName>
</protein>
<accession>A0A7T8GMZ6</accession>
<keyword evidence="2" id="KW-1185">Reference proteome</keyword>
<sequence length="61" mass="6810">MQGKILLIENLGEEIEPKGKAIKLGDKEVEYNAEFQLSSYKTCESTLQTRASGTNNADQLY</sequence>
<feature type="non-terminal residue" evidence="1">
    <location>
        <position position="61"/>
    </location>
</feature>
<reference evidence="2" key="1">
    <citation type="submission" date="2021-01" db="EMBL/GenBank/DDBJ databases">
        <title>Caligus Genome Assembly.</title>
        <authorList>
            <person name="Gallardo-Escarate C."/>
        </authorList>
    </citation>
    <scope>NUCLEOTIDE SEQUENCE [LARGE SCALE GENOMIC DNA]</scope>
</reference>
<dbReference type="EMBL" id="CP045908">
    <property type="protein sequence ID" value="QQP33018.1"/>
    <property type="molecule type" value="Genomic_DNA"/>
</dbReference>
<name>A0A7T8GMZ6_CALRO</name>
<dbReference type="Proteomes" id="UP000595437">
    <property type="component" value="Chromosome 19"/>
</dbReference>
<gene>
    <name evidence="1" type="ORF">FKW44_024243</name>
</gene>
<dbReference type="AlphaFoldDB" id="A0A7T8GMZ6"/>
<dbReference type="OrthoDB" id="10251809at2759"/>
<proteinExistence type="predicted"/>
<evidence type="ECO:0000313" key="1">
    <source>
        <dbReference type="EMBL" id="QQP33018.1"/>
    </source>
</evidence>
<evidence type="ECO:0000313" key="2">
    <source>
        <dbReference type="Proteomes" id="UP000595437"/>
    </source>
</evidence>
<organism evidence="1 2">
    <name type="scientific">Caligus rogercresseyi</name>
    <name type="common">Sea louse</name>
    <dbReference type="NCBI Taxonomy" id="217165"/>
    <lineage>
        <taxon>Eukaryota</taxon>
        <taxon>Metazoa</taxon>
        <taxon>Ecdysozoa</taxon>
        <taxon>Arthropoda</taxon>
        <taxon>Crustacea</taxon>
        <taxon>Multicrustacea</taxon>
        <taxon>Hexanauplia</taxon>
        <taxon>Copepoda</taxon>
        <taxon>Siphonostomatoida</taxon>
        <taxon>Caligidae</taxon>
        <taxon>Caligus</taxon>
    </lineage>
</organism>